<dbReference type="AlphaFoldDB" id="T1GYJ7"/>
<proteinExistence type="predicted"/>
<dbReference type="EMBL" id="CAQQ02386274">
    <property type="status" value="NOT_ANNOTATED_CDS"/>
    <property type="molecule type" value="Genomic_DNA"/>
</dbReference>
<protein>
    <submittedName>
        <fullName evidence="1">Uncharacterized protein</fullName>
    </submittedName>
</protein>
<dbReference type="EnsemblMetazoa" id="MESCA008926-RA">
    <property type="protein sequence ID" value="MESCA008926-PA"/>
    <property type="gene ID" value="MESCA008926"/>
</dbReference>
<dbReference type="Proteomes" id="UP000015102">
    <property type="component" value="Unassembled WGS sequence"/>
</dbReference>
<sequence>MFSTPKKLTSEVSNKGTLT</sequence>
<name>T1GYJ7_MEGSC</name>
<organism evidence="1 2">
    <name type="scientific">Megaselia scalaris</name>
    <name type="common">Humpbacked fly</name>
    <name type="synonym">Phora scalaris</name>
    <dbReference type="NCBI Taxonomy" id="36166"/>
    <lineage>
        <taxon>Eukaryota</taxon>
        <taxon>Metazoa</taxon>
        <taxon>Ecdysozoa</taxon>
        <taxon>Arthropoda</taxon>
        <taxon>Hexapoda</taxon>
        <taxon>Insecta</taxon>
        <taxon>Pterygota</taxon>
        <taxon>Neoptera</taxon>
        <taxon>Endopterygota</taxon>
        <taxon>Diptera</taxon>
        <taxon>Brachycera</taxon>
        <taxon>Muscomorpha</taxon>
        <taxon>Platypezoidea</taxon>
        <taxon>Phoridae</taxon>
        <taxon>Megaseliini</taxon>
        <taxon>Megaselia</taxon>
    </lineage>
</organism>
<evidence type="ECO:0000313" key="2">
    <source>
        <dbReference type="Proteomes" id="UP000015102"/>
    </source>
</evidence>
<reference evidence="2" key="1">
    <citation type="submission" date="2013-02" db="EMBL/GenBank/DDBJ databases">
        <authorList>
            <person name="Hughes D."/>
        </authorList>
    </citation>
    <scope>NUCLEOTIDE SEQUENCE</scope>
    <source>
        <strain>Durham</strain>
        <strain evidence="2">NC isolate 2 -- Noor lab</strain>
    </source>
</reference>
<dbReference type="HOGENOM" id="CLU_3430067_0_0_1"/>
<reference evidence="1" key="2">
    <citation type="submission" date="2015-06" db="UniProtKB">
        <authorList>
            <consortium name="EnsemblMetazoa"/>
        </authorList>
    </citation>
    <scope>IDENTIFICATION</scope>
</reference>
<accession>T1GYJ7</accession>
<keyword evidence="2" id="KW-1185">Reference proteome</keyword>
<evidence type="ECO:0000313" key="1">
    <source>
        <dbReference type="EnsemblMetazoa" id="MESCA008926-PA"/>
    </source>
</evidence>